<dbReference type="Proteomes" id="UP000247792">
    <property type="component" value="Unassembled WGS sequence"/>
</dbReference>
<dbReference type="Gene3D" id="3.40.33.10">
    <property type="entry name" value="CAP"/>
    <property type="match status" value="1"/>
</dbReference>
<reference evidence="3 4" key="1">
    <citation type="submission" date="2018-05" db="EMBL/GenBank/DDBJ databases">
        <title>Genomic Encyclopedia of Type Strains, Phase IV (KMG-IV): sequencing the most valuable type-strain genomes for metagenomic binning, comparative biology and taxonomic classification.</title>
        <authorList>
            <person name="Goeker M."/>
        </authorList>
    </citation>
    <scope>NUCLEOTIDE SEQUENCE [LARGE SCALE GENOMIC DNA]</scope>
    <source>
        <strain evidence="3 4">DSM 19792</strain>
    </source>
</reference>
<dbReference type="AlphaFoldDB" id="A0A318J9I3"/>
<protein>
    <submittedName>
        <fullName evidence="3">Uncharacterized protein DUF4214</fullName>
    </submittedName>
</protein>
<dbReference type="Gene3D" id="1.10.3130.20">
    <property type="entry name" value="Phycobilisome linker domain"/>
    <property type="match status" value="1"/>
</dbReference>
<dbReference type="InterPro" id="IPR025282">
    <property type="entry name" value="DUF4214"/>
</dbReference>
<dbReference type="InterPro" id="IPR014044">
    <property type="entry name" value="CAP_dom"/>
</dbReference>
<gene>
    <name evidence="3" type="ORF">DFR42_104178</name>
</gene>
<dbReference type="InterPro" id="IPR035940">
    <property type="entry name" value="CAP_sf"/>
</dbReference>
<dbReference type="Pfam" id="PF00188">
    <property type="entry name" value="CAP"/>
    <property type="match status" value="1"/>
</dbReference>
<evidence type="ECO:0000313" key="4">
    <source>
        <dbReference type="Proteomes" id="UP000247792"/>
    </source>
</evidence>
<feature type="domain" description="DUF4214" evidence="2">
    <location>
        <begin position="684"/>
        <end position="754"/>
    </location>
</feature>
<dbReference type="Pfam" id="PF13946">
    <property type="entry name" value="DUF4214"/>
    <property type="match status" value="1"/>
</dbReference>
<keyword evidence="4" id="KW-1185">Reference proteome</keyword>
<comment type="caution">
    <text evidence="3">The sequence shown here is derived from an EMBL/GenBank/DDBJ whole genome shotgun (WGS) entry which is preliminary data.</text>
</comment>
<sequence length="770" mass="82565">MAGPPPVSTASQPVMQLGDALTFEQYFKQYQALSKNSTILLQPAPAPASALPALVLDTQSREMVRNAYNTLYAQSENVAMGWTGDYASGKAGTVSTQYQDATLLRINLIRALAGVPASVVFDPAYSAKSQQAAFMMSANSQLSHSPPSSWKFYTADGAEAAGNSNLALGNAGADAISSGYLGDSGSNNTAVGHRRWLLHPQTQNMGSGSVPGTAGNNSLYSANSLWVFDKNASAQRPQVRDDFIAWPPKGYVPYPVVYGRWSFSYKDADFSSAKVSISKAGVNIPVTMEAQAKGYGENTIVWLLQGTTDSSKASRPAADDTYSVTVADVRVSGVAQTFNYKVIVFDPETVTPGAETAQVSANASANVNAPLLFQVKPVADASAYGLKTYRRAALTDTWTVKNAVGSWTAATAPNYSAFGSNNFILFHGDFGLQTLGYNNKLLVTEGGQVEFDKTMGYATPGEYLRVQVSTNEGASWADVYSEKGTSSPQALSHIKLDLGKYVGSTLNFRFAVTMDSGSSVYTTPGISGWQFSNIKFTNVAQLIDEQTGFINGNQGSTSLVFTKAGDYLAIARSQYQGRFFSDWGKPYFFTVSSTGFDGNLASYTITRTNAGFTITDKSGNGASQTVPASARIAFKDVTVAFDIEGKPGQAYRIYQAAFGRVPDLAGLGYWIKEMDKGTNLLNVAASFMQSAEFKSLYGANPSTDSFLTTLYRNILGRQPDQAGFDYWKAEVQANRINLAGVLASFTESQENKAKTATATQYGIAYVPYLQ</sequence>
<evidence type="ECO:0000259" key="1">
    <source>
        <dbReference type="Pfam" id="PF00188"/>
    </source>
</evidence>
<accession>A0A318J9I3</accession>
<evidence type="ECO:0000313" key="3">
    <source>
        <dbReference type="EMBL" id="PXX43177.1"/>
    </source>
</evidence>
<feature type="domain" description="SCP" evidence="1">
    <location>
        <begin position="105"/>
        <end position="217"/>
    </location>
</feature>
<dbReference type="EMBL" id="QJKB01000004">
    <property type="protein sequence ID" value="PXX43177.1"/>
    <property type="molecule type" value="Genomic_DNA"/>
</dbReference>
<evidence type="ECO:0000259" key="2">
    <source>
        <dbReference type="Pfam" id="PF13946"/>
    </source>
</evidence>
<dbReference type="InterPro" id="IPR038255">
    <property type="entry name" value="PBS_linker_sf"/>
</dbReference>
<name>A0A318J9I3_9BURK</name>
<proteinExistence type="predicted"/>
<organism evidence="3 4">
    <name type="scientific">Undibacterium pigrum</name>
    <dbReference type="NCBI Taxonomy" id="401470"/>
    <lineage>
        <taxon>Bacteria</taxon>
        <taxon>Pseudomonadati</taxon>
        <taxon>Pseudomonadota</taxon>
        <taxon>Betaproteobacteria</taxon>
        <taxon>Burkholderiales</taxon>
        <taxon>Oxalobacteraceae</taxon>
        <taxon>Undibacterium</taxon>
    </lineage>
</organism>
<dbReference type="Gene3D" id="2.60.120.260">
    <property type="entry name" value="Galactose-binding domain-like"/>
    <property type="match status" value="1"/>
</dbReference>